<organism evidence="1 2">
    <name type="scientific">Streptomyces kaempferi</name>
    <dbReference type="NCBI Taxonomy" id="333725"/>
    <lineage>
        <taxon>Bacteria</taxon>
        <taxon>Bacillati</taxon>
        <taxon>Actinomycetota</taxon>
        <taxon>Actinomycetes</taxon>
        <taxon>Kitasatosporales</taxon>
        <taxon>Streptomycetaceae</taxon>
        <taxon>Streptomyces</taxon>
    </lineage>
</organism>
<reference evidence="2" key="1">
    <citation type="journal article" date="2019" name="Int. J. Syst. Evol. Microbiol.">
        <title>The Global Catalogue of Microorganisms (GCM) 10K type strain sequencing project: providing services to taxonomists for standard genome sequencing and annotation.</title>
        <authorList>
            <consortium name="The Broad Institute Genomics Platform"/>
            <consortium name="The Broad Institute Genome Sequencing Center for Infectious Disease"/>
            <person name="Wu L."/>
            <person name="Ma J."/>
        </authorList>
    </citation>
    <scope>NUCLEOTIDE SEQUENCE [LARGE SCALE GENOMIC DNA]</scope>
    <source>
        <strain evidence="2">CGMCC 4.7020</strain>
    </source>
</reference>
<keyword evidence="2" id="KW-1185">Reference proteome</keyword>
<evidence type="ECO:0000313" key="2">
    <source>
        <dbReference type="Proteomes" id="UP001597058"/>
    </source>
</evidence>
<dbReference type="Pfam" id="PF19564">
    <property type="entry name" value="DUF6086"/>
    <property type="match status" value="1"/>
</dbReference>
<comment type="caution">
    <text evidence="1">The sequence shown here is derived from an EMBL/GenBank/DDBJ whole genome shotgun (WGS) entry which is preliminary data.</text>
</comment>
<dbReference type="EMBL" id="JBHTMM010000048">
    <property type="protein sequence ID" value="MFD1310198.1"/>
    <property type="molecule type" value="Genomic_DNA"/>
</dbReference>
<proteinExistence type="predicted"/>
<dbReference type="RefSeq" id="WP_168525930.1">
    <property type="nucleotide sequence ID" value="NZ_JBHSKH010000057.1"/>
</dbReference>
<sequence length="142" mass="15549">MSQYYAMGGRTLWNPSNGASRLFLRQVTLFEAELGLPSGIGPMEADECQIAPGEFEAFVDALLARHRRTTHAVMIALSEGFVSTVLVLARRADIEVAWNTGESAASEELTDIQVPATPAPDQETWAASLHQRSLELGRFMAR</sequence>
<accession>A0ABW3XPN2</accession>
<evidence type="ECO:0000313" key="1">
    <source>
        <dbReference type="EMBL" id="MFD1310198.1"/>
    </source>
</evidence>
<dbReference type="InterPro" id="IPR045732">
    <property type="entry name" value="DUF6086"/>
</dbReference>
<name>A0ABW3XPN2_9ACTN</name>
<protein>
    <submittedName>
        <fullName evidence="1">DUF6086 family protein</fullName>
    </submittedName>
</protein>
<gene>
    <name evidence="1" type="ORF">ACFQ5X_30635</name>
</gene>
<dbReference type="Proteomes" id="UP001597058">
    <property type="component" value="Unassembled WGS sequence"/>
</dbReference>